<accession>A0A1M6KLF9</accession>
<dbReference type="AlphaFoldDB" id="A0A1M6KLF9"/>
<sequence length="172" mass="20024">MLRLLFLIFIVVICSILGYIYGEKFNSRFLELQELLRIIINLQNEILFCYTPLPECFKKIHETSKKPVGNIFKMAGEKLNDNEVYTVYEAIDKSIKENKQNMSLKNEDYNILLDLSKSLGETSIDGQTNIFELAKDNLKRVIEIADSECQKNRKLYRYLGVSLGFMIAIFLF</sequence>
<dbReference type="Proteomes" id="UP000184310">
    <property type="component" value="Unassembled WGS sequence"/>
</dbReference>
<evidence type="ECO:0000313" key="2">
    <source>
        <dbReference type="Proteomes" id="UP000184310"/>
    </source>
</evidence>
<proteinExistence type="predicted"/>
<organism evidence="1 2">
    <name type="scientific">Clostridium cavendishii DSM 21758</name>
    <dbReference type="NCBI Taxonomy" id="1121302"/>
    <lineage>
        <taxon>Bacteria</taxon>
        <taxon>Bacillati</taxon>
        <taxon>Bacillota</taxon>
        <taxon>Clostridia</taxon>
        <taxon>Eubacteriales</taxon>
        <taxon>Clostridiaceae</taxon>
        <taxon>Clostridium</taxon>
    </lineage>
</organism>
<name>A0A1M6KLF9_9CLOT</name>
<protein>
    <submittedName>
        <fullName evidence="1">Stage III sporulation protein AB</fullName>
    </submittedName>
</protein>
<dbReference type="STRING" id="1121302.SAMN02745163_02229"/>
<reference evidence="1 2" key="1">
    <citation type="submission" date="2016-11" db="EMBL/GenBank/DDBJ databases">
        <authorList>
            <person name="Jaros S."/>
            <person name="Januszkiewicz K."/>
            <person name="Wedrychowicz H."/>
        </authorList>
    </citation>
    <scope>NUCLEOTIDE SEQUENCE [LARGE SCALE GENOMIC DNA]</scope>
    <source>
        <strain evidence="1 2">DSM 21758</strain>
    </source>
</reference>
<dbReference type="PIRSF" id="PIRSF021435">
    <property type="entry name" value="SpoIIIAB"/>
    <property type="match status" value="1"/>
</dbReference>
<dbReference type="RefSeq" id="WP_072987248.1">
    <property type="nucleotide sequence ID" value="NZ_FQZB01000009.1"/>
</dbReference>
<dbReference type="InterPro" id="IPR014198">
    <property type="entry name" value="Spore_III_AB"/>
</dbReference>
<dbReference type="Pfam" id="PF09548">
    <property type="entry name" value="Spore_III_AB"/>
    <property type="match status" value="1"/>
</dbReference>
<dbReference type="OrthoDB" id="1957909at2"/>
<dbReference type="NCBIfam" id="TIGR02833">
    <property type="entry name" value="spore_III_AB"/>
    <property type="match status" value="1"/>
</dbReference>
<dbReference type="EMBL" id="FQZB01000009">
    <property type="protein sequence ID" value="SHJ59711.1"/>
    <property type="molecule type" value="Genomic_DNA"/>
</dbReference>
<keyword evidence="2" id="KW-1185">Reference proteome</keyword>
<gene>
    <name evidence="1" type="ORF">SAMN02745163_02229</name>
</gene>
<evidence type="ECO:0000313" key="1">
    <source>
        <dbReference type="EMBL" id="SHJ59711.1"/>
    </source>
</evidence>